<evidence type="ECO:0008006" key="4">
    <source>
        <dbReference type="Google" id="ProtNLM"/>
    </source>
</evidence>
<keyword evidence="1" id="KW-1133">Transmembrane helix</keyword>
<feature type="transmembrane region" description="Helical" evidence="1">
    <location>
        <begin position="6"/>
        <end position="26"/>
    </location>
</feature>
<feature type="transmembrane region" description="Helical" evidence="1">
    <location>
        <begin position="164"/>
        <end position="188"/>
    </location>
</feature>
<name>A0A3G9G3V2_9CAUL</name>
<accession>A0A3G9G3V2</accession>
<organism evidence="2 3">
    <name type="scientific">Asticcacaulis excentricus</name>
    <dbReference type="NCBI Taxonomy" id="78587"/>
    <lineage>
        <taxon>Bacteria</taxon>
        <taxon>Pseudomonadati</taxon>
        <taxon>Pseudomonadota</taxon>
        <taxon>Alphaproteobacteria</taxon>
        <taxon>Caulobacterales</taxon>
        <taxon>Caulobacteraceae</taxon>
        <taxon>Asticcacaulis</taxon>
    </lineage>
</organism>
<gene>
    <name evidence="2" type="ORF">EM6_1944</name>
</gene>
<dbReference type="AlphaFoldDB" id="A0A3G9G3V2"/>
<reference evidence="3" key="1">
    <citation type="journal article" date="2017" name="Biotechnol. Biofuels">
        <title>Evaluation of environmental bacterial communities as a factor affecting the growth of duckweed Lemna minor.</title>
        <authorList>
            <person name="Ishizawa H."/>
            <person name="Kuroda M."/>
            <person name="Morikawa M."/>
            <person name="Ike M."/>
        </authorList>
    </citation>
    <scope>NUCLEOTIDE SEQUENCE [LARGE SCALE GENOMIC DNA]</scope>
    <source>
        <strain evidence="3">M6</strain>
    </source>
</reference>
<protein>
    <recommendedName>
        <fullName evidence="4">MotA/TolQ/ExbB proton channel domain-containing protein</fullName>
    </recommendedName>
</protein>
<keyword evidence="1" id="KW-0812">Transmembrane</keyword>
<dbReference type="Proteomes" id="UP000278756">
    <property type="component" value="Chromosome 1"/>
</dbReference>
<keyword evidence="1" id="KW-0472">Membrane</keyword>
<sequence>MTFGAPGVALLFAAAILLFAIGLIVYSGFKAYRPLLNEIRDRWNLLTGLAGPGARQAFLDQFAKIDTRFSGTARDGHASAALVLGWANYRSLLVDSEGEGFVTSIRAAEAFDRLDEPARALEWWANILVAVGLVVTFLGIVAALSEATSAMRTGNGGGAMQSALMGLLAIAATKFWTSIAGVLASIILRVVARFRRQAIETAEAGLFVALDGCVGFMPPEKVSPEQLKSLKRLEAALVRPGV</sequence>
<feature type="transmembrane region" description="Helical" evidence="1">
    <location>
        <begin position="123"/>
        <end position="144"/>
    </location>
</feature>
<reference evidence="3" key="2">
    <citation type="journal article" date="2017" name="Plant Physiol. Biochem.">
        <title>Differential oxidative and antioxidative response of duckweed Lemna minor toward plant growth promoting/inhibiting bacteria.</title>
        <authorList>
            <person name="Ishizawa H."/>
            <person name="Kuroda M."/>
            <person name="Morikawa M."/>
            <person name="Ike M."/>
        </authorList>
    </citation>
    <scope>NUCLEOTIDE SEQUENCE [LARGE SCALE GENOMIC DNA]</scope>
    <source>
        <strain evidence="3">M6</strain>
    </source>
</reference>
<proteinExistence type="predicted"/>
<evidence type="ECO:0000256" key="1">
    <source>
        <dbReference type="SAM" id="Phobius"/>
    </source>
</evidence>
<evidence type="ECO:0000313" key="3">
    <source>
        <dbReference type="Proteomes" id="UP000278756"/>
    </source>
</evidence>
<evidence type="ECO:0000313" key="2">
    <source>
        <dbReference type="EMBL" id="BBF81346.1"/>
    </source>
</evidence>
<dbReference type="EMBL" id="AP018827">
    <property type="protein sequence ID" value="BBF81346.1"/>
    <property type="molecule type" value="Genomic_DNA"/>
</dbReference>